<dbReference type="AlphaFoldDB" id="A0A8S1U3U0"/>
<evidence type="ECO:0000313" key="2">
    <source>
        <dbReference type="Proteomes" id="UP000683925"/>
    </source>
</evidence>
<dbReference type="EMBL" id="CAJJDP010000036">
    <property type="protein sequence ID" value="CAD8159184.1"/>
    <property type="molecule type" value="Genomic_DNA"/>
</dbReference>
<organism evidence="1 2">
    <name type="scientific">Paramecium octaurelia</name>
    <dbReference type="NCBI Taxonomy" id="43137"/>
    <lineage>
        <taxon>Eukaryota</taxon>
        <taxon>Sar</taxon>
        <taxon>Alveolata</taxon>
        <taxon>Ciliophora</taxon>
        <taxon>Intramacronucleata</taxon>
        <taxon>Oligohymenophorea</taxon>
        <taxon>Peniculida</taxon>
        <taxon>Parameciidae</taxon>
        <taxon>Paramecium</taxon>
    </lineage>
</organism>
<name>A0A8S1U3U0_PAROT</name>
<gene>
    <name evidence="1" type="ORF">POCTA_138.1.T0360248</name>
</gene>
<accession>A0A8S1U3U0</accession>
<protein>
    <submittedName>
        <fullName evidence="1">Uncharacterized protein</fullName>
    </submittedName>
</protein>
<comment type="caution">
    <text evidence="1">The sequence shown here is derived from an EMBL/GenBank/DDBJ whole genome shotgun (WGS) entry which is preliminary data.</text>
</comment>
<sequence length="34" mass="4352">MIKFHTFYRTTFQQEYWLNYSDYENEAIRNCKPN</sequence>
<reference evidence="1" key="1">
    <citation type="submission" date="2021-01" db="EMBL/GenBank/DDBJ databases">
        <authorList>
            <consortium name="Genoscope - CEA"/>
            <person name="William W."/>
        </authorList>
    </citation>
    <scope>NUCLEOTIDE SEQUENCE</scope>
</reference>
<evidence type="ECO:0000313" key="1">
    <source>
        <dbReference type="EMBL" id="CAD8159184.1"/>
    </source>
</evidence>
<dbReference type="Proteomes" id="UP000683925">
    <property type="component" value="Unassembled WGS sequence"/>
</dbReference>
<keyword evidence="2" id="KW-1185">Reference proteome</keyword>
<proteinExistence type="predicted"/>